<dbReference type="EC" id="3.1.26.4" evidence="2"/>
<dbReference type="PANTHER" id="PTHR37984:SF9">
    <property type="entry name" value="INTEGRASE CATALYTIC DOMAIN-CONTAINING PROTEIN"/>
    <property type="match status" value="1"/>
</dbReference>
<accession>A0AAV7VPJ5</accession>
<dbReference type="Pfam" id="PF00078">
    <property type="entry name" value="RVT_1"/>
    <property type="match status" value="1"/>
</dbReference>
<dbReference type="Gene3D" id="3.30.70.270">
    <property type="match status" value="1"/>
</dbReference>
<dbReference type="EMBL" id="JANPWB010000003">
    <property type="protein sequence ID" value="KAJ1203585.1"/>
    <property type="molecule type" value="Genomic_DNA"/>
</dbReference>
<dbReference type="CDD" id="cd01647">
    <property type="entry name" value="RT_LTR"/>
    <property type="match status" value="1"/>
</dbReference>
<evidence type="ECO:0000313" key="5">
    <source>
        <dbReference type="Proteomes" id="UP001066276"/>
    </source>
</evidence>
<comment type="similarity">
    <text evidence="1">Belongs to the beta type-B retroviral polymerase family. HERV class-II K(HML-2) pol subfamily.</text>
</comment>
<dbReference type="Proteomes" id="UP001066276">
    <property type="component" value="Chromosome 2_1"/>
</dbReference>
<keyword evidence="5" id="KW-1185">Reference proteome</keyword>
<reference evidence="4" key="1">
    <citation type="journal article" date="2022" name="bioRxiv">
        <title>Sequencing and chromosome-scale assembly of the giantPleurodeles waltlgenome.</title>
        <authorList>
            <person name="Brown T."/>
            <person name="Elewa A."/>
            <person name="Iarovenko S."/>
            <person name="Subramanian E."/>
            <person name="Araus A.J."/>
            <person name="Petzold A."/>
            <person name="Susuki M."/>
            <person name="Suzuki K.-i.T."/>
            <person name="Hayashi T."/>
            <person name="Toyoda A."/>
            <person name="Oliveira C."/>
            <person name="Osipova E."/>
            <person name="Leigh N.D."/>
            <person name="Simon A."/>
            <person name="Yun M.H."/>
        </authorList>
    </citation>
    <scope>NUCLEOTIDE SEQUENCE</scope>
    <source>
        <strain evidence="4">20211129_DDA</strain>
        <tissue evidence="4">Liver</tissue>
    </source>
</reference>
<dbReference type="Gene3D" id="4.10.60.10">
    <property type="entry name" value="Zinc finger, CCHC-type"/>
    <property type="match status" value="1"/>
</dbReference>
<name>A0AAV7VPJ5_PLEWA</name>
<evidence type="ECO:0000256" key="1">
    <source>
        <dbReference type="ARBA" id="ARBA00010879"/>
    </source>
</evidence>
<dbReference type="GO" id="GO:0004523">
    <property type="term" value="F:RNA-DNA hybrid ribonuclease activity"/>
    <property type="evidence" value="ECO:0007669"/>
    <property type="project" value="UniProtKB-EC"/>
</dbReference>
<dbReference type="InterPro" id="IPR043128">
    <property type="entry name" value="Rev_trsase/Diguanyl_cyclase"/>
</dbReference>
<feature type="domain" description="Reverse transcriptase" evidence="3">
    <location>
        <begin position="387"/>
        <end position="456"/>
    </location>
</feature>
<dbReference type="PANTHER" id="PTHR37984">
    <property type="entry name" value="PROTEIN CBG26694"/>
    <property type="match status" value="1"/>
</dbReference>
<dbReference type="AlphaFoldDB" id="A0AAV7VPJ5"/>
<evidence type="ECO:0000256" key="2">
    <source>
        <dbReference type="ARBA" id="ARBA00012180"/>
    </source>
</evidence>
<evidence type="ECO:0000313" key="4">
    <source>
        <dbReference type="EMBL" id="KAJ1203585.1"/>
    </source>
</evidence>
<dbReference type="InterPro" id="IPR043502">
    <property type="entry name" value="DNA/RNA_pol_sf"/>
</dbReference>
<dbReference type="SUPFAM" id="SSF56672">
    <property type="entry name" value="DNA/RNA polymerases"/>
    <property type="match status" value="1"/>
</dbReference>
<organism evidence="4 5">
    <name type="scientific">Pleurodeles waltl</name>
    <name type="common">Iberian ribbed newt</name>
    <dbReference type="NCBI Taxonomy" id="8319"/>
    <lineage>
        <taxon>Eukaryota</taxon>
        <taxon>Metazoa</taxon>
        <taxon>Chordata</taxon>
        <taxon>Craniata</taxon>
        <taxon>Vertebrata</taxon>
        <taxon>Euteleostomi</taxon>
        <taxon>Amphibia</taxon>
        <taxon>Batrachia</taxon>
        <taxon>Caudata</taxon>
        <taxon>Salamandroidea</taxon>
        <taxon>Salamandridae</taxon>
        <taxon>Pleurodelinae</taxon>
        <taxon>Pleurodeles</taxon>
    </lineage>
</organism>
<proteinExistence type="inferred from homology"/>
<protein>
    <recommendedName>
        <fullName evidence="2">ribonuclease H</fullName>
        <ecNumber evidence="2">3.1.26.4</ecNumber>
    </recommendedName>
</protein>
<sequence length="463" mass="52591">MERYSFGIREQGKDESVEYFVRALRKLVASCKFGALTEERIRDQFVLNCFNDKIREELWLKAELLLEEVIAIAKPVEHIMKCVGELSKENKLKSTVENVSEVVCLVQHKPSTSEGKDSASESKTTVDFKGTCFRCGRMRHKAYANVYPAINVTCNRCGKISHYARCCKRKNNKEQKQEIKEIVFQVNEVKENEHPSELVNVENCRSKMKFDSCSQLALISKIEFDNNFADKVRLPEPDVKPTRVGGSPVKMFRYFFELLEYNGRFTDTKIYVADKGDNLLSWPHQGRLGVTLNPSADPPVQIHEVLDDGNKFLSMFKELFKDELGCLHDYKHPIRLQACGNPVVAKVRGIPISIQEGVQKEITKLVGKGIRESVEVTEWLAPIVVAKKPNNEIRLCADLRALNRKVILNRFPLPNTDEMVSTIGGAKYFTTLDLASANHQVALDKTSQELTAFITPIGQFKLQ</sequence>
<dbReference type="InterPro" id="IPR000477">
    <property type="entry name" value="RT_dom"/>
</dbReference>
<comment type="caution">
    <text evidence="4">The sequence shown here is derived from an EMBL/GenBank/DDBJ whole genome shotgun (WGS) entry which is preliminary data.</text>
</comment>
<evidence type="ECO:0000259" key="3">
    <source>
        <dbReference type="Pfam" id="PF00078"/>
    </source>
</evidence>
<dbReference type="InterPro" id="IPR050951">
    <property type="entry name" value="Retrovirus_Pol_polyprotein"/>
</dbReference>
<gene>
    <name evidence="4" type="ORF">NDU88_007370</name>
</gene>
<dbReference type="Gene3D" id="3.10.10.10">
    <property type="entry name" value="HIV Type 1 Reverse Transcriptase, subunit A, domain 1"/>
    <property type="match status" value="1"/>
</dbReference>